<accession>A0ABY2GX61</accession>
<gene>
    <name evidence="4" type="ORF">CCMA1212_007699</name>
</gene>
<proteinExistence type="predicted"/>
<evidence type="ECO:0000256" key="1">
    <source>
        <dbReference type="ARBA" id="ARBA00022793"/>
    </source>
</evidence>
<dbReference type="InterPro" id="IPR022237">
    <property type="entry name" value="PsiD-like"/>
</dbReference>
<evidence type="ECO:0000256" key="2">
    <source>
        <dbReference type="ARBA" id="ARBA00023239"/>
    </source>
</evidence>
<evidence type="ECO:0000259" key="3">
    <source>
        <dbReference type="Pfam" id="PF12588"/>
    </source>
</evidence>
<name>A0ABY2GX61_9HYPO</name>
<keyword evidence="2" id="KW-0456">Lyase</keyword>
<sequence length="328" mass="37103">MAAKLPVPHPVCQPPFRRISHCLPEKNDLNDPVQDLKDHIESSPELRMLAQAILDKVPNKESYINDPIGNKQIKSLNDLYLCYYKVMTSRAPIWRKLECDVGPVGFPFNAVLDWPMATPSGFAFFLKPSINNNPPPQKCDGVPPEAAWLSPESRLYIENDTNPEGENLKFEELFECDPTKDYWGYTSWDDFFTRKFKNNNLTRPIAFEDDDDSIVNSCEPKPFALQANAKDNDEFRLKGQTYSVMDMLDNNPSFASKFVGGTVYQAFLSATPYLIAGAHLSTYSLLVPKETKITVIPEATPRKGQKHIPIRSALARVHNDNIKPVPEI</sequence>
<dbReference type="Proteomes" id="UP001642720">
    <property type="component" value="Unassembled WGS sequence"/>
</dbReference>
<feature type="domain" description="L-tryptophan decarboxylase PsiD-like" evidence="3">
    <location>
        <begin position="31"/>
        <end position="132"/>
    </location>
</feature>
<dbReference type="RefSeq" id="XP_073556637.1">
    <property type="nucleotide sequence ID" value="XM_073704862.1"/>
</dbReference>
<comment type="caution">
    <text evidence="4">The sequence shown here is derived from an EMBL/GenBank/DDBJ whole genome shotgun (WGS) entry which is preliminary data.</text>
</comment>
<dbReference type="EMBL" id="PPTA01000011">
    <property type="protein sequence ID" value="TFB00436.1"/>
    <property type="molecule type" value="Genomic_DNA"/>
</dbReference>
<dbReference type="Pfam" id="PF02666">
    <property type="entry name" value="PS_Dcarbxylase"/>
    <property type="match status" value="1"/>
</dbReference>
<protein>
    <recommendedName>
        <fullName evidence="3">L-tryptophan decarboxylase PsiD-like domain-containing protein</fullName>
    </recommendedName>
</protein>
<evidence type="ECO:0000313" key="4">
    <source>
        <dbReference type="EMBL" id="TFB00436.1"/>
    </source>
</evidence>
<organism evidence="4 5">
    <name type="scientific">Trichoderma ghanense</name>
    <dbReference type="NCBI Taxonomy" id="65468"/>
    <lineage>
        <taxon>Eukaryota</taxon>
        <taxon>Fungi</taxon>
        <taxon>Dikarya</taxon>
        <taxon>Ascomycota</taxon>
        <taxon>Pezizomycotina</taxon>
        <taxon>Sordariomycetes</taxon>
        <taxon>Hypocreomycetidae</taxon>
        <taxon>Hypocreales</taxon>
        <taxon>Hypocreaceae</taxon>
        <taxon>Trichoderma</taxon>
    </lineage>
</organism>
<dbReference type="Pfam" id="PF12588">
    <property type="entry name" value="PSDC"/>
    <property type="match status" value="1"/>
</dbReference>
<evidence type="ECO:0000313" key="5">
    <source>
        <dbReference type="Proteomes" id="UP001642720"/>
    </source>
</evidence>
<dbReference type="InterPro" id="IPR003817">
    <property type="entry name" value="PS_Dcarbxylase"/>
</dbReference>
<dbReference type="GeneID" id="300579312"/>
<keyword evidence="5" id="KW-1185">Reference proteome</keyword>
<keyword evidence="1" id="KW-0210">Decarboxylase</keyword>
<reference evidence="4 5" key="1">
    <citation type="submission" date="2018-01" db="EMBL/GenBank/DDBJ databases">
        <title>Genome characterization of the sugarcane-associated fungus Trichoderma ghanense CCMA-1212 and their application in lignocelulose bioconversion.</title>
        <authorList>
            <person name="Steindorff A.S."/>
            <person name="Mendes T.D."/>
            <person name="Vilela E.S.D."/>
            <person name="Rodrigues D.S."/>
            <person name="Formighieri E.F."/>
            <person name="Melo I.S."/>
            <person name="Favaro L.C.L."/>
        </authorList>
    </citation>
    <scope>NUCLEOTIDE SEQUENCE [LARGE SCALE GENOMIC DNA]</scope>
    <source>
        <strain evidence="4 5">CCMA-1212</strain>
    </source>
</reference>